<keyword evidence="5" id="KW-0676">Redox-active center</keyword>
<evidence type="ECO:0000256" key="4">
    <source>
        <dbReference type="ARBA" id="ARBA00023157"/>
    </source>
</evidence>
<dbReference type="PANTHER" id="PTHR42852">
    <property type="entry name" value="THIOL:DISULFIDE INTERCHANGE PROTEIN DSBE"/>
    <property type="match status" value="1"/>
</dbReference>
<dbReference type="Pfam" id="PF08534">
    <property type="entry name" value="Redoxin"/>
    <property type="match status" value="1"/>
</dbReference>
<dbReference type="Proteomes" id="UP001431221">
    <property type="component" value="Unassembled WGS sequence"/>
</dbReference>
<dbReference type="InterPro" id="IPR036249">
    <property type="entry name" value="Thioredoxin-like_sf"/>
</dbReference>
<name>A0ABT0GTA4_9HYPH</name>
<organism evidence="9 10">
    <name type="scientific">Roseibium sediminicola</name>
    <dbReference type="NCBI Taxonomy" id="2933272"/>
    <lineage>
        <taxon>Bacteria</taxon>
        <taxon>Pseudomonadati</taxon>
        <taxon>Pseudomonadota</taxon>
        <taxon>Alphaproteobacteria</taxon>
        <taxon>Hyphomicrobiales</taxon>
        <taxon>Stappiaceae</taxon>
        <taxon>Roseibium</taxon>
    </lineage>
</organism>
<keyword evidence="7" id="KW-1133">Transmembrane helix</keyword>
<comment type="similarity">
    <text evidence="2">Belongs to the thioredoxin family. DsbE subfamily.</text>
</comment>
<evidence type="ECO:0000256" key="6">
    <source>
        <dbReference type="SAM" id="MobiDB-lite"/>
    </source>
</evidence>
<evidence type="ECO:0000259" key="8">
    <source>
        <dbReference type="PROSITE" id="PS51352"/>
    </source>
</evidence>
<keyword evidence="7" id="KW-0812">Transmembrane</keyword>
<gene>
    <name evidence="9" type="ORF">M0H32_09085</name>
</gene>
<dbReference type="InterPro" id="IPR013740">
    <property type="entry name" value="Redoxin"/>
</dbReference>
<evidence type="ECO:0000256" key="7">
    <source>
        <dbReference type="SAM" id="Phobius"/>
    </source>
</evidence>
<keyword evidence="10" id="KW-1185">Reference proteome</keyword>
<feature type="region of interest" description="Disordered" evidence="6">
    <location>
        <begin position="1"/>
        <end position="21"/>
    </location>
</feature>
<comment type="caution">
    <text evidence="9">The sequence shown here is derived from an EMBL/GenBank/DDBJ whole genome shotgun (WGS) entry which is preliminary data.</text>
</comment>
<dbReference type="InterPro" id="IPR013766">
    <property type="entry name" value="Thioredoxin_domain"/>
</dbReference>
<dbReference type="Gene3D" id="3.40.30.10">
    <property type="entry name" value="Glutaredoxin"/>
    <property type="match status" value="1"/>
</dbReference>
<feature type="transmembrane region" description="Helical" evidence="7">
    <location>
        <begin position="27"/>
        <end position="47"/>
    </location>
</feature>
<evidence type="ECO:0000256" key="5">
    <source>
        <dbReference type="ARBA" id="ARBA00023284"/>
    </source>
</evidence>
<sequence>MTAPDTEANTGATPAKSRDNTSSKRKFPVLVLLPLVVFAALAALFLFQLTLGGDPQKIPSALINKPAPEFDLPPVEGLLADGAQVPGFGHADFAGKISVVNVFASWCVPCRQEHPLLEDLAKVDGIQLLGINYKDKPENARRFLGSLGNPYDRIGADTAGRTAIEWGVYGVPETFIVDAKGMIRYKFIGPLSPSTYTEVFLPELEKVMAGG</sequence>
<keyword evidence="7" id="KW-0472">Membrane</keyword>
<reference evidence="9" key="1">
    <citation type="submission" date="2022-04" db="EMBL/GenBank/DDBJ databases">
        <title>Roseibium sp. CAU 1639 isolated from mud.</title>
        <authorList>
            <person name="Kim W."/>
        </authorList>
    </citation>
    <scope>NUCLEOTIDE SEQUENCE</scope>
    <source>
        <strain evidence="9">CAU 1639</strain>
    </source>
</reference>
<dbReference type="InterPro" id="IPR004799">
    <property type="entry name" value="Periplasmic_diS_OxRdtase_DsbE"/>
</dbReference>
<dbReference type="PANTHER" id="PTHR42852:SF6">
    <property type="entry name" value="THIOL:DISULFIDE INTERCHANGE PROTEIN DSBE"/>
    <property type="match status" value="1"/>
</dbReference>
<comment type="subcellular location">
    <subcellularLocation>
        <location evidence="1">Cell envelope</location>
    </subcellularLocation>
</comment>
<dbReference type="InterPro" id="IPR050553">
    <property type="entry name" value="Thioredoxin_ResA/DsbE_sf"/>
</dbReference>
<dbReference type="SUPFAM" id="SSF52833">
    <property type="entry name" value="Thioredoxin-like"/>
    <property type="match status" value="1"/>
</dbReference>
<dbReference type="EMBL" id="JALNMJ010000005">
    <property type="protein sequence ID" value="MCK7612312.1"/>
    <property type="molecule type" value="Genomic_DNA"/>
</dbReference>
<accession>A0ABT0GTA4</accession>
<keyword evidence="3" id="KW-0201">Cytochrome c-type biogenesis</keyword>
<dbReference type="NCBIfam" id="TIGR00385">
    <property type="entry name" value="dsbE"/>
    <property type="match status" value="1"/>
</dbReference>
<evidence type="ECO:0000313" key="9">
    <source>
        <dbReference type="EMBL" id="MCK7612312.1"/>
    </source>
</evidence>
<evidence type="ECO:0000256" key="3">
    <source>
        <dbReference type="ARBA" id="ARBA00022748"/>
    </source>
</evidence>
<evidence type="ECO:0000313" key="10">
    <source>
        <dbReference type="Proteomes" id="UP001431221"/>
    </source>
</evidence>
<dbReference type="PROSITE" id="PS51352">
    <property type="entry name" value="THIOREDOXIN_2"/>
    <property type="match status" value="1"/>
</dbReference>
<evidence type="ECO:0000256" key="2">
    <source>
        <dbReference type="ARBA" id="ARBA00007758"/>
    </source>
</evidence>
<evidence type="ECO:0000256" key="1">
    <source>
        <dbReference type="ARBA" id="ARBA00004196"/>
    </source>
</evidence>
<feature type="domain" description="Thioredoxin" evidence="8">
    <location>
        <begin position="61"/>
        <end position="209"/>
    </location>
</feature>
<protein>
    <submittedName>
        <fullName evidence="9">DsbE family thiol:disulfide interchange protein</fullName>
    </submittedName>
</protein>
<dbReference type="CDD" id="cd03010">
    <property type="entry name" value="TlpA_like_DsbE"/>
    <property type="match status" value="1"/>
</dbReference>
<dbReference type="PROSITE" id="PS00194">
    <property type="entry name" value="THIOREDOXIN_1"/>
    <property type="match status" value="1"/>
</dbReference>
<dbReference type="InterPro" id="IPR017937">
    <property type="entry name" value="Thioredoxin_CS"/>
</dbReference>
<dbReference type="RefSeq" id="WP_248153261.1">
    <property type="nucleotide sequence ID" value="NZ_JALNMJ010000005.1"/>
</dbReference>
<keyword evidence="4" id="KW-1015">Disulfide bond</keyword>
<proteinExistence type="inferred from homology"/>